<dbReference type="GeneID" id="113735911"/>
<dbReference type="PANTHER" id="PTHR23155">
    <property type="entry name" value="DISEASE RESISTANCE PROTEIN RP"/>
    <property type="match status" value="1"/>
</dbReference>
<comment type="similarity">
    <text evidence="1">Belongs to the disease resistance NB-LRR family.</text>
</comment>
<dbReference type="RefSeq" id="XP_027118678.1">
    <property type="nucleotide sequence ID" value="XM_027262877.1"/>
</dbReference>
<dbReference type="SUPFAM" id="SSF52540">
    <property type="entry name" value="P-loop containing nucleoside triphosphate hydrolases"/>
    <property type="match status" value="1"/>
</dbReference>
<name>A0A6P6WT96_COFAR</name>
<accession>A0A6P6WT96</accession>
<dbReference type="PANTHER" id="PTHR23155:SF1207">
    <property type="entry name" value="AAA+ ATPASE DOMAIN-CONTAINING PROTEIN"/>
    <property type="match status" value="1"/>
</dbReference>
<dbReference type="GO" id="GO:0098542">
    <property type="term" value="P:defense response to other organism"/>
    <property type="evidence" value="ECO:0007669"/>
    <property type="project" value="TreeGrafter"/>
</dbReference>
<protein>
    <submittedName>
        <fullName evidence="3">Probable disease resistance protein At5g47250</fullName>
    </submittedName>
</protein>
<dbReference type="Gene3D" id="1.10.10.10">
    <property type="entry name" value="Winged helix-like DNA-binding domain superfamily/Winged helix DNA-binding domain"/>
    <property type="match status" value="1"/>
</dbReference>
<keyword evidence="2" id="KW-1185">Reference proteome</keyword>
<dbReference type="InterPro" id="IPR036388">
    <property type="entry name" value="WH-like_DNA-bd_sf"/>
</dbReference>
<dbReference type="InterPro" id="IPR044974">
    <property type="entry name" value="Disease_R_plants"/>
</dbReference>
<evidence type="ECO:0000313" key="2">
    <source>
        <dbReference type="Proteomes" id="UP001652660"/>
    </source>
</evidence>
<evidence type="ECO:0000256" key="1">
    <source>
        <dbReference type="ARBA" id="ARBA00008894"/>
    </source>
</evidence>
<sequence length="475" mass="54786">MSASKPVGPPVSAAYGTSEGCFPYINYRRRHVIDLPHNFETLKDEVDILRERWKDVDDYISRQSATRQKNDNYAALHNTLCRILKYYQERIVNRYKKLVGLESGANGEAGNQTPVHELSPASKGWKNKFYTPTFYRLLRLDRDVLKFMTEITNLKNKITLELVTSRINPEIVVRQSAQELTHVPSHQAVLEIPEDWLCDPGCKRIIIHREPQVGKTNILRNLNNWFVQCPPDLKLDYVIWVNFPTDLPKPEDIITDIQEKIIQHLDLTVQNSGRISEEHKHGKVIIEAKDPYLLCNFAFNTEIKLEKLPPQDSRKLFDKIIDDETFCKQNTVLADMIVEELGGLPGVIASIAGQLKINKRVEYWEGVIQRLRADIWDSNLLGLAGLAGVKLDFDTTYSKLKENDRKCLHYAALFPKGFTIPIDILVECWKAEEFLWCPTPTFSHARREGECVLNQLTELHLLEMCSEHHFKMPII</sequence>
<reference evidence="2" key="1">
    <citation type="journal article" date="2025" name="Foods">
        <title>Unveiling the Microbial Signatures of Arabica Coffee Cherries: Insights into Ripeness Specific Diversity, Functional Traits, and Implications for Quality and Safety.</title>
        <authorList>
            <consortium name="RefSeq"/>
            <person name="Tenea G.N."/>
            <person name="Cifuentes V."/>
            <person name="Reyes P."/>
            <person name="Cevallos-Vallejos M."/>
        </authorList>
    </citation>
    <scope>NUCLEOTIDE SEQUENCE [LARGE SCALE GENOMIC DNA]</scope>
</reference>
<reference evidence="3" key="2">
    <citation type="submission" date="2025-08" db="UniProtKB">
        <authorList>
            <consortium name="RefSeq"/>
        </authorList>
    </citation>
    <scope>IDENTIFICATION</scope>
    <source>
        <tissue evidence="3">Leaves</tissue>
    </source>
</reference>
<organism evidence="2 3">
    <name type="scientific">Coffea arabica</name>
    <name type="common">Arabian coffee</name>
    <dbReference type="NCBI Taxonomy" id="13443"/>
    <lineage>
        <taxon>Eukaryota</taxon>
        <taxon>Viridiplantae</taxon>
        <taxon>Streptophyta</taxon>
        <taxon>Embryophyta</taxon>
        <taxon>Tracheophyta</taxon>
        <taxon>Spermatophyta</taxon>
        <taxon>Magnoliopsida</taxon>
        <taxon>eudicotyledons</taxon>
        <taxon>Gunneridae</taxon>
        <taxon>Pentapetalae</taxon>
        <taxon>asterids</taxon>
        <taxon>lamiids</taxon>
        <taxon>Gentianales</taxon>
        <taxon>Rubiaceae</taxon>
        <taxon>Ixoroideae</taxon>
        <taxon>Gardenieae complex</taxon>
        <taxon>Bertiereae - Coffeeae clade</taxon>
        <taxon>Coffeeae</taxon>
        <taxon>Coffea</taxon>
    </lineage>
</organism>
<dbReference type="InterPro" id="IPR027417">
    <property type="entry name" value="P-loop_NTPase"/>
</dbReference>
<evidence type="ECO:0000313" key="3">
    <source>
        <dbReference type="RefSeq" id="XP_027118678.1"/>
    </source>
</evidence>
<gene>
    <name evidence="3" type="primary">LOC113735911</name>
</gene>
<dbReference type="Proteomes" id="UP001652660">
    <property type="component" value="Chromosome 3c"/>
</dbReference>
<dbReference type="AlphaFoldDB" id="A0A6P6WT96"/>
<proteinExistence type="inferred from homology"/>